<evidence type="ECO:0000313" key="1">
    <source>
        <dbReference type="EMBL" id="QHT34704.1"/>
    </source>
</evidence>
<name>A0A6C0EZV5_9ZZZZ</name>
<proteinExistence type="predicted"/>
<accession>A0A6C0EZV5</accession>
<dbReference type="AlphaFoldDB" id="A0A6C0EZV5"/>
<dbReference type="EMBL" id="MN739005">
    <property type="protein sequence ID" value="QHT34704.1"/>
    <property type="molecule type" value="Genomic_DNA"/>
</dbReference>
<organism evidence="1">
    <name type="scientific">viral metagenome</name>
    <dbReference type="NCBI Taxonomy" id="1070528"/>
    <lineage>
        <taxon>unclassified sequences</taxon>
        <taxon>metagenomes</taxon>
        <taxon>organismal metagenomes</taxon>
    </lineage>
</organism>
<protein>
    <submittedName>
        <fullName evidence="1">Uncharacterized protein</fullName>
    </submittedName>
</protein>
<sequence length="219" mass="23576">MPAAPEPTTTCINTCNDQNNKCTYSDYLTFLNSKTTCRPVNQKTYKSYSSGGFKGSKGSPNSYLNSIPSKFCTNYANTTETTPYLRYSDLSKCCKFVCKNIISNTNTSCPPFSSSFTIDYAIQNALPGAINCPLNLPAPQNVSPIISPGTPLGGVWTISQPGVPGVNVLFTIDSSTGVITIPARLNPPSLFTGPEQGTYTVTYTVCGFLLIWSDDLGYC</sequence>
<reference evidence="1" key="1">
    <citation type="journal article" date="2020" name="Nature">
        <title>Giant virus diversity and host interactions through global metagenomics.</title>
        <authorList>
            <person name="Schulz F."/>
            <person name="Roux S."/>
            <person name="Paez-Espino D."/>
            <person name="Jungbluth S."/>
            <person name="Walsh D.A."/>
            <person name="Denef V.J."/>
            <person name="McMahon K.D."/>
            <person name="Konstantinidis K.T."/>
            <person name="Eloe-Fadrosh E.A."/>
            <person name="Kyrpides N.C."/>
            <person name="Woyke T."/>
        </authorList>
    </citation>
    <scope>NUCLEOTIDE SEQUENCE</scope>
    <source>
        <strain evidence="1">GVMAG-M-3300009163-63</strain>
    </source>
</reference>